<evidence type="ECO:0000259" key="7">
    <source>
        <dbReference type="PROSITE" id="PS51007"/>
    </source>
</evidence>
<dbReference type="RefSeq" id="WP_175628291.1">
    <property type="nucleotide sequence ID" value="NZ_MVBK01000065.1"/>
</dbReference>
<dbReference type="STRING" id="108003.B1C78_11370"/>
<dbReference type="GO" id="GO:0046872">
    <property type="term" value="F:metal ion binding"/>
    <property type="evidence" value="ECO:0007669"/>
    <property type="project" value="UniProtKB-KW"/>
</dbReference>
<comment type="caution">
    <text evidence="8">The sequence shown here is derived from an EMBL/GenBank/DDBJ whole genome shotgun (WGS) entry which is preliminary data.</text>
</comment>
<feature type="domain" description="Cytochrome c" evidence="7">
    <location>
        <begin position="69"/>
        <end position="159"/>
    </location>
</feature>
<dbReference type="EMBL" id="MVBK01000065">
    <property type="protein sequence ID" value="OOG23414.1"/>
    <property type="molecule type" value="Genomic_DNA"/>
</dbReference>
<keyword evidence="2 4" id="KW-0479">Metal-binding</keyword>
<dbReference type="GO" id="GO:0009055">
    <property type="term" value="F:electron transfer activity"/>
    <property type="evidence" value="ECO:0007669"/>
    <property type="project" value="InterPro"/>
</dbReference>
<evidence type="ECO:0000256" key="6">
    <source>
        <dbReference type="SAM" id="SignalP"/>
    </source>
</evidence>
<dbReference type="NCBIfam" id="TIGR04485">
    <property type="entry name" value="thiosulf_SoxX"/>
    <property type="match status" value="1"/>
</dbReference>
<keyword evidence="9" id="KW-1185">Reference proteome</keyword>
<organism evidence="8 9">
    <name type="scientific">Thioalkalivibrio denitrificans</name>
    <dbReference type="NCBI Taxonomy" id="108003"/>
    <lineage>
        <taxon>Bacteria</taxon>
        <taxon>Pseudomonadati</taxon>
        <taxon>Pseudomonadota</taxon>
        <taxon>Gammaproteobacteria</taxon>
        <taxon>Chromatiales</taxon>
        <taxon>Ectothiorhodospiraceae</taxon>
        <taxon>Thioalkalivibrio</taxon>
    </lineage>
</organism>
<name>A0A1V3NEI8_9GAMM</name>
<feature type="signal peptide" evidence="6">
    <location>
        <begin position="1"/>
        <end position="25"/>
    </location>
</feature>
<sequence length="159" mass="17443">MYATRITRHLMWALPLLALCLSAYADTPANRPAGGPPFAQWPCHSYTHPCGEIPTRPAVSAQMPSDLEGDPDRGRALAHNRSKGNCLTCHMMQGGAQGGTVAPDLSQYATWGRSTEEIYARIHDQRAFIAGTVMPPFGTNEILTEQEIMDIVSYLKNSR</sequence>
<evidence type="ECO:0000256" key="3">
    <source>
        <dbReference type="ARBA" id="ARBA00023004"/>
    </source>
</evidence>
<keyword evidence="3 4" id="KW-0408">Iron</keyword>
<gene>
    <name evidence="8" type="ORF">B1C78_11370</name>
</gene>
<evidence type="ECO:0000313" key="8">
    <source>
        <dbReference type="EMBL" id="OOG23414.1"/>
    </source>
</evidence>
<evidence type="ECO:0000313" key="9">
    <source>
        <dbReference type="Proteomes" id="UP000189462"/>
    </source>
</evidence>
<reference evidence="8 9" key="1">
    <citation type="submission" date="2017-02" db="EMBL/GenBank/DDBJ databases">
        <title>Genomic diversity within the haloalkaliphilic genus Thioalkalivibrio.</title>
        <authorList>
            <person name="Ahn A.-C."/>
            <person name="Meier-Kolthoff J."/>
            <person name="Overmars L."/>
            <person name="Richter M."/>
            <person name="Woyke T."/>
            <person name="Sorokin D.Y."/>
            <person name="Muyzer G."/>
        </authorList>
    </citation>
    <scope>NUCLEOTIDE SEQUENCE [LARGE SCALE GENOMIC DNA]</scope>
    <source>
        <strain evidence="8 9">ALJD</strain>
    </source>
</reference>
<feature type="chain" id="PRO_5012143826" evidence="6">
    <location>
        <begin position="26"/>
        <end position="159"/>
    </location>
</feature>
<dbReference type="InterPro" id="IPR009056">
    <property type="entry name" value="Cyt_c-like_dom"/>
</dbReference>
<accession>A0A1V3NEI8</accession>
<evidence type="ECO:0000256" key="4">
    <source>
        <dbReference type="PROSITE-ProRule" id="PRU00433"/>
    </source>
</evidence>
<dbReference type="AlphaFoldDB" id="A0A1V3NEI8"/>
<dbReference type="Pfam" id="PF00034">
    <property type="entry name" value="Cytochrom_C"/>
    <property type="match status" value="1"/>
</dbReference>
<dbReference type="GO" id="GO:0020037">
    <property type="term" value="F:heme binding"/>
    <property type="evidence" value="ECO:0007669"/>
    <property type="project" value="InterPro"/>
</dbReference>
<dbReference type="Proteomes" id="UP000189462">
    <property type="component" value="Unassembled WGS sequence"/>
</dbReference>
<proteinExistence type="predicted"/>
<protein>
    <submittedName>
        <fullName evidence="8">Sulfur oxidation c-type cytochrome SoxX</fullName>
    </submittedName>
</protein>
<dbReference type="InterPro" id="IPR030999">
    <property type="entry name" value="Thiosulf_SoxX"/>
</dbReference>
<dbReference type="InterPro" id="IPR036909">
    <property type="entry name" value="Cyt_c-like_dom_sf"/>
</dbReference>
<dbReference type="Gene3D" id="1.10.760.10">
    <property type="entry name" value="Cytochrome c-like domain"/>
    <property type="match status" value="1"/>
</dbReference>
<keyword evidence="1 4" id="KW-0349">Heme</keyword>
<feature type="region of interest" description="Disordered" evidence="5">
    <location>
        <begin position="54"/>
        <end position="73"/>
    </location>
</feature>
<keyword evidence="6" id="KW-0732">Signal</keyword>
<evidence type="ECO:0000256" key="1">
    <source>
        <dbReference type="ARBA" id="ARBA00022617"/>
    </source>
</evidence>
<dbReference type="PROSITE" id="PS51007">
    <property type="entry name" value="CYTC"/>
    <property type="match status" value="1"/>
</dbReference>
<dbReference type="SUPFAM" id="SSF46626">
    <property type="entry name" value="Cytochrome c"/>
    <property type="match status" value="1"/>
</dbReference>
<evidence type="ECO:0000256" key="5">
    <source>
        <dbReference type="SAM" id="MobiDB-lite"/>
    </source>
</evidence>
<evidence type="ECO:0000256" key="2">
    <source>
        <dbReference type="ARBA" id="ARBA00022723"/>
    </source>
</evidence>